<name>A0A9D1QEQ0_9BACT</name>
<feature type="binding site" evidence="2">
    <location>
        <position position="323"/>
    </location>
    <ligand>
        <name>substrate</name>
    </ligand>
</feature>
<feature type="binding site" evidence="2">
    <location>
        <position position="218"/>
    </location>
    <ligand>
        <name>ATP</name>
        <dbReference type="ChEBI" id="CHEBI:30616"/>
    </ligand>
</feature>
<keyword evidence="2 5" id="KW-0418">Kinase</keyword>
<feature type="domain" description="PurM-like C-terminal" evidence="4">
    <location>
        <begin position="154"/>
        <end position="312"/>
    </location>
</feature>
<evidence type="ECO:0000256" key="2">
    <source>
        <dbReference type="HAMAP-Rule" id="MF_02128"/>
    </source>
</evidence>
<evidence type="ECO:0000313" key="5">
    <source>
        <dbReference type="EMBL" id="HIW11143.1"/>
    </source>
</evidence>
<feature type="binding site" evidence="2">
    <location>
        <position position="57"/>
    </location>
    <ligand>
        <name>substrate</name>
    </ligand>
</feature>
<dbReference type="PANTHER" id="PTHR30270">
    <property type="entry name" value="THIAMINE-MONOPHOSPHATE KINASE"/>
    <property type="match status" value="1"/>
</dbReference>
<dbReference type="GO" id="GO:0009030">
    <property type="term" value="F:thiamine-phosphate kinase activity"/>
    <property type="evidence" value="ECO:0007669"/>
    <property type="project" value="UniProtKB-UniRule"/>
</dbReference>
<dbReference type="Gene3D" id="3.90.650.10">
    <property type="entry name" value="PurM-like C-terminal domain"/>
    <property type="match status" value="1"/>
</dbReference>
<sequence>MKINEIGEFGLIGRIADAFKPLIPNGWEGIGDDCAMIPWSDNRSLLVTTDLLVENVHFLRNRISAYELGLKSLAVNLSDVAAMGGEPVATFLSLGLPSDTVTTEWSDAFFEGYRSFGVPLLGGDTTSSREGIVINITVLGQAKNSHIKRRSAAQAGDWIAVTGPLGDSAGGLQALLQSLPPEADTSELVRRHHRPRPHLAEGRWLGGRAEVHAMMDVSDGVASDLQHILRASSLAATVSVPELPITPLLQRVAAQYGWDAARMALTGGEDYVLLLTVSDAGLEKLQAAYTARFGSPLHLIGRCENGPSGTIRYLGSEAQFTGFKHF</sequence>
<dbReference type="SUPFAM" id="SSF56042">
    <property type="entry name" value="PurM C-terminal domain-like"/>
    <property type="match status" value="1"/>
</dbReference>
<dbReference type="GO" id="GO:0005524">
    <property type="term" value="F:ATP binding"/>
    <property type="evidence" value="ECO:0007669"/>
    <property type="project" value="UniProtKB-UniRule"/>
</dbReference>
<feature type="binding site" evidence="2">
    <location>
        <position position="33"/>
    </location>
    <ligand>
        <name>Mg(2+)</name>
        <dbReference type="ChEBI" id="CHEBI:18420"/>
        <label>4</label>
    </ligand>
</feature>
<feature type="binding site" evidence="2">
    <location>
        <position position="33"/>
    </location>
    <ligand>
        <name>Mg(2+)</name>
        <dbReference type="ChEBI" id="CHEBI:18420"/>
        <label>3</label>
    </ligand>
</feature>
<gene>
    <name evidence="2 5" type="primary">thiL</name>
    <name evidence="5" type="ORF">H9888_06570</name>
</gene>
<dbReference type="CDD" id="cd02194">
    <property type="entry name" value="ThiL"/>
    <property type="match status" value="1"/>
</dbReference>
<evidence type="ECO:0000259" key="3">
    <source>
        <dbReference type="Pfam" id="PF00586"/>
    </source>
</evidence>
<comment type="miscellaneous">
    <text evidence="2">Reaction mechanism of ThiL seems to utilize a direct, inline transfer of the gamma-phosphate of ATP to TMP rather than a phosphorylated enzyme intermediate.</text>
</comment>
<comment type="caution">
    <text evidence="5">The sequence shown here is derived from an EMBL/GenBank/DDBJ whole genome shotgun (WGS) entry which is preliminary data.</text>
</comment>
<dbReference type="AlphaFoldDB" id="A0A9D1QEQ0"/>
<feature type="binding site" evidence="2">
    <location>
        <position position="149"/>
    </location>
    <ligand>
        <name>ATP</name>
        <dbReference type="ChEBI" id="CHEBI:30616"/>
    </ligand>
</feature>
<dbReference type="InterPro" id="IPR036676">
    <property type="entry name" value="PurM-like_C_sf"/>
</dbReference>
<accession>A0A9D1QEQ0</accession>
<dbReference type="GO" id="GO:0009229">
    <property type="term" value="P:thiamine diphosphate biosynthetic process"/>
    <property type="evidence" value="ECO:0007669"/>
    <property type="project" value="UniProtKB-UniRule"/>
</dbReference>
<keyword evidence="2" id="KW-0067">ATP-binding</keyword>
<feature type="binding site" evidence="2">
    <location>
        <begin position="123"/>
        <end position="124"/>
    </location>
    <ligand>
        <name>ATP</name>
        <dbReference type="ChEBI" id="CHEBI:30616"/>
    </ligand>
</feature>
<dbReference type="Pfam" id="PF02769">
    <property type="entry name" value="AIRS_C"/>
    <property type="match status" value="1"/>
</dbReference>
<dbReference type="SUPFAM" id="SSF55326">
    <property type="entry name" value="PurM N-terminal domain-like"/>
    <property type="match status" value="1"/>
</dbReference>
<reference evidence="5" key="1">
    <citation type="journal article" date="2021" name="PeerJ">
        <title>Extensive microbial diversity within the chicken gut microbiome revealed by metagenomics and culture.</title>
        <authorList>
            <person name="Gilroy R."/>
            <person name="Ravi A."/>
            <person name="Getino M."/>
            <person name="Pursley I."/>
            <person name="Horton D.L."/>
            <person name="Alikhan N.F."/>
            <person name="Baker D."/>
            <person name="Gharbi K."/>
            <person name="Hall N."/>
            <person name="Watson M."/>
            <person name="Adriaenssens E.M."/>
            <person name="Foster-Nyarko E."/>
            <person name="Jarju S."/>
            <person name="Secka A."/>
            <person name="Antonio M."/>
            <person name="Oren A."/>
            <person name="Chaudhuri R.R."/>
            <person name="La Ragione R."/>
            <person name="Hildebrand F."/>
            <person name="Pallen M.J."/>
        </authorList>
    </citation>
    <scope>NUCLEOTIDE SEQUENCE</scope>
    <source>
        <strain evidence="5">ChiBcec15-1070</strain>
    </source>
</reference>
<evidence type="ECO:0000259" key="4">
    <source>
        <dbReference type="Pfam" id="PF02769"/>
    </source>
</evidence>
<comment type="catalytic activity">
    <reaction evidence="2">
        <text>thiamine phosphate + ATP = thiamine diphosphate + ADP</text>
        <dbReference type="Rhea" id="RHEA:15913"/>
        <dbReference type="ChEBI" id="CHEBI:30616"/>
        <dbReference type="ChEBI" id="CHEBI:37575"/>
        <dbReference type="ChEBI" id="CHEBI:58937"/>
        <dbReference type="ChEBI" id="CHEBI:456216"/>
        <dbReference type="EC" id="2.7.4.16"/>
    </reaction>
</comment>
<dbReference type="InterPro" id="IPR016188">
    <property type="entry name" value="PurM-like_N"/>
</dbReference>
<dbReference type="InterPro" id="IPR010918">
    <property type="entry name" value="PurM-like_C_dom"/>
</dbReference>
<dbReference type="Gene3D" id="3.30.1330.10">
    <property type="entry name" value="PurM-like, N-terminal domain"/>
    <property type="match status" value="1"/>
</dbReference>
<dbReference type="InterPro" id="IPR006283">
    <property type="entry name" value="ThiL-like"/>
</dbReference>
<proteinExistence type="inferred from homology"/>
<comment type="function">
    <text evidence="2">Catalyzes the ATP-dependent phosphorylation of thiamine-monophosphate (TMP) to form thiamine-pyrophosphate (TPP), the active form of vitamin B1.</text>
</comment>
<dbReference type="Proteomes" id="UP000823926">
    <property type="component" value="Unassembled WGS sequence"/>
</dbReference>
<dbReference type="GO" id="GO:0009228">
    <property type="term" value="P:thiamine biosynthetic process"/>
    <property type="evidence" value="ECO:0007669"/>
    <property type="project" value="UniProtKB-KW"/>
</dbReference>
<evidence type="ECO:0000313" key="6">
    <source>
        <dbReference type="Proteomes" id="UP000823926"/>
    </source>
</evidence>
<dbReference type="PANTHER" id="PTHR30270:SF0">
    <property type="entry name" value="THIAMINE-MONOPHOSPHATE KINASE"/>
    <property type="match status" value="1"/>
</dbReference>
<dbReference type="PIRSF" id="PIRSF005303">
    <property type="entry name" value="Thiam_monoph_kin"/>
    <property type="match status" value="1"/>
</dbReference>
<evidence type="ECO:0000256" key="1">
    <source>
        <dbReference type="ARBA" id="ARBA00022977"/>
    </source>
</evidence>
<keyword evidence="2" id="KW-0460">Magnesium</keyword>
<feature type="binding site" evidence="2">
    <location>
        <position position="79"/>
    </location>
    <ligand>
        <name>Mg(2+)</name>
        <dbReference type="ChEBI" id="CHEBI:18420"/>
        <label>2</label>
    </ligand>
</feature>
<dbReference type="EMBL" id="DXHL01000031">
    <property type="protein sequence ID" value="HIW11143.1"/>
    <property type="molecule type" value="Genomic_DNA"/>
</dbReference>
<keyword evidence="1 2" id="KW-0784">Thiamine biosynthesis</keyword>
<feature type="binding site" evidence="2">
    <location>
        <position position="50"/>
    </location>
    <ligand>
        <name>Mg(2+)</name>
        <dbReference type="ChEBI" id="CHEBI:18420"/>
        <label>1</label>
    </ligand>
</feature>
<feature type="binding site" evidence="2">
    <location>
        <position position="79"/>
    </location>
    <ligand>
        <name>Mg(2+)</name>
        <dbReference type="ChEBI" id="CHEBI:18420"/>
        <label>3</label>
    </ligand>
</feature>
<keyword evidence="2 5" id="KW-0808">Transferase</keyword>
<feature type="binding site" evidence="2">
    <location>
        <position position="124"/>
    </location>
    <ligand>
        <name>Mg(2+)</name>
        <dbReference type="ChEBI" id="CHEBI:18420"/>
        <label>1</label>
    </ligand>
</feature>
<organism evidence="5 6">
    <name type="scientific">Candidatus Rikenella faecigallinarum</name>
    <dbReference type="NCBI Taxonomy" id="2838745"/>
    <lineage>
        <taxon>Bacteria</taxon>
        <taxon>Pseudomonadati</taxon>
        <taxon>Bacteroidota</taxon>
        <taxon>Bacteroidia</taxon>
        <taxon>Bacteroidales</taxon>
        <taxon>Rikenellaceae</taxon>
        <taxon>Rikenella</taxon>
    </lineage>
</organism>
<comment type="pathway">
    <text evidence="2">Cofactor biosynthesis; thiamine diphosphate biosynthesis; thiamine diphosphate from thiamine phosphate: step 1/1.</text>
</comment>
<protein>
    <recommendedName>
        <fullName evidence="2">Thiamine-monophosphate kinase</fullName>
        <shortName evidence="2">TMP kinase</shortName>
        <shortName evidence="2">Thiamine-phosphate kinase</shortName>
        <ecNumber evidence="2">2.7.4.16</ecNumber>
    </recommendedName>
</protein>
<comment type="caution">
    <text evidence="2">Lacks conserved residue(s) required for the propagation of feature annotation.</text>
</comment>
<feature type="binding site" evidence="2">
    <location>
        <position position="79"/>
    </location>
    <ligand>
        <name>Mg(2+)</name>
        <dbReference type="ChEBI" id="CHEBI:18420"/>
        <label>4</label>
    </ligand>
</feature>
<dbReference type="EC" id="2.7.4.16" evidence="2"/>
<feature type="binding site" evidence="2">
    <location>
        <position position="269"/>
    </location>
    <ligand>
        <name>substrate</name>
    </ligand>
</feature>
<feature type="binding site" evidence="2">
    <location>
        <position position="48"/>
    </location>
    <ligand>
        <name>Mg(2+)</name>
        <dbReference type="ChEBI" id="CHEBI:18420"/>
        <label>4</label>
    </ligand>
</feature>
<feature type="binding site" evidence="2">
    <location>
        <position position="219"/>
    </location>
    <ligand>
        <name>Mg(2+)</name>
        <dbReference type="ChEBI" id="CHEBI:18420"/>
        <label>5</label>
    </ligand>
</feature>
<dbReference type="InterPro" id="IPR036921">
    <property type="entry name" value="PurM-like_N_sf"/>
</dbReference>
<feature type="domain" description="PurM-like N-terminal" evidence="3">
    <location>
        <begin position="31"/>
        <end position="141"/>
    </location>
</feature>
<reference evidence="5" key="2">
    <citation type="submission" date="2021-04" db="EMBL/GenBank/DDBJ databases">
        <authorList>
            <person name="Gilroy R."/>
        </authorList>
    </citation>
    <scope>NUCLEOTIDE SEQUENCE</scope>
    <source>
        <strain evidence="5">ChiBcec15-1070</strain>
    </source>
</reference>
<comment type="similarity">
    <text evidence="2">Belongs to the thiamine-monophosphate kinase family.</text>
</comment>
<feature type="binding site" evidence="2">
    <location>
        <position position="50"/>
    </location>
    <ligand>
        <name>Mg(2+)</name>
        <dbReference type="ChEBI" id="CHEBI:18420"/>
        <label>2</label>
    </ligand>
</feature>
<feature type="binding site" evidence="2">
    <location>
        <position position="216"/>
    </location>
    <ligand>
        <name>Mg(2+)</name>
        <dbReference type="ChEBI" id="CHEBI:18420"/>
        <label>3</label>
    </ligand>
</feature>
<dbReference type="Pfam" id="PF00586">
    <property type="entry name" value="AIRS"/>
    <property type="match status" value="1"/>
</dbReference>
<feature type="binding site" evidence="2">
    <location>
        <position position="49"/>
    </location>
    <ligand>
        <name>Mg(2+)</name>
        <dbReference type="ChEBI" id="CHEBI:18420"/>
        <label>1</label>
    </ligand>
</feature>
<dbReference type="GO" id="GO:0000287">
    <property type="term" value="F:magnesium ion binding"/>
    <property type="evidence" value="ECO:0007669"/>
    <property type="project" value="UniProtKB-UniRule"/>
</dbReference>
<keyword evidence="2" id="KW-0479">Metal-binding</keyword>
<keyword evidence="2" id="KW-0547">Nucleotide-binding</keyword>
<dbReference type="NCBIfam" id="TIGR01379">
    <property type="entry name" value="thiL"/>
    <property type="match status" value="1"/>
</dbReference>
<dbReference type="HAMAP" id="MF_02128">
    <property type="entry name" value="TMP_kinase"/>
    <property type="match status" value="1"/>
</dbReference>